<evidence type="ECO:0000256" key="8">
    <source>
        <dbReference type="PIRSR" id="PIRSR618044-1"/>
    </source>
</evidence>
<dbReference type="PANTHER" id="PTHR35333:SF4">
    <property type="entry name" value="SLR0121 PROTEIN"/>
    <property type="match status" value="1"/>
</dbReference>
<dbReference type="NCBIfam" id="NF038258">
    <property type="entry name" value="PBP4_Staph"/>
    <property type="match status" value="1"/>
</dbReference>
<dbReference type="InterPro" id="IPR000871">
    <property type="entry name" value="Beta-lactam_class-A"/>
</dbReference>
<evidence type="ECO:0000256" key="9">
    <source>
        <dbReference type="PIRSR" id="PIRSR618044-2"/>
    </source>
</evidence>
<keyword evidence="5" id="KW-0133">Cell shape</keyword>
<evidence type="ECO:0000256" key="4">
    <source>
        <dbReference type="ARBA" id="ARBA00022801"/>
    </source>
</evidence>
<dbReference type="GO" id="GO:0006508">
    <property type="term" value="P:proteolysis"/>
    <property type="evidence" value="ECO:0007669"/>
    <property type="project" value="InterPro"/>
</dbReference>
<dbReference type="GO" id="GO:0030655">
    <property type="term" value="P:beta-lactam antibiotic catabolic process"/>
    <property type="evidence" value="ECO:0007669"/>
    <property type="project" value="InterPro"/>
</dbReference>
<dbReference type="PANTHER" id="PTHR35333">
    <property type="entry name" value="BETA-LACTAMASE"/>
    <property type="match status" value="1"/>
</dbReference>
<keyword evidence="6" id="KW-0573">Peptidoglycan synthesis</keyword>
<feature type="active site" evidence="8">
    <location>
        <position position="126"/>
    </location>
</feature>
<dbReference type="EMBL" id="PYZH01000017">
    <property type="protein sequence ID" value="PTF16052.1"/>
    <property type="molecule type" value="Genomic_DNA"/>
</dbReference>
<dbReference type="InterPro" id="IPR001967">
    <property type="entry name" value="Peptidase_S11_N"/>
</dbReference>
<evidence type="ECO:0000313" key="14">
    <source>
        <dbReference type="EMBL" id="PTE74072.1"/>
    </source>
</evidence>
<sequence>MLLICSLVISPVVQAQQSPVDIAKQQNKYIDEKYNPKGMVVTADNGQIVYEYHKNEKVDPASTTKLMTMFLIYDDIKSGKIKMNDNVKITSRYAEMSQLPNLTTFPLQEGETFTINQLLKQAALESSNAATLVLAEHIDGNSSKFTDRMNSKAKKLGMTDTYFTNPSGANNNLIKPFAPKSYKNQTVSRTTAYDMALLANQILKVHPELLDITKLTSDMQKNIELHNTNTSLPNEVDGMKDVDGLKTGTSTQGYNLVLTAKRHHLRINTDIFNIQPYPDDTAKHVRQQLSNILTEQAFEKYEYRKVISKGKHEIGDKKVIVEKDLYDLVPKDKNKYKLKISENQRLYVDYNRNFIKGHHAPSVKVENYESPLKILFHICLAIFGLILFAFLVMFGIKIYIKKN</sequence>
<evidence type="ECO:0000313" key="15">
    <source>
        <dbReference type="EMBL" id="PTF13085.1"/>
    </source>
</evidence>
<keyword evidence="7" id="KW-0961">Cell wall biogenesis/degradation</keyword>
<dbReference type="InterPro" id="IPR015294">
    <property type="entry name" value="Pen-bd_prot4_C_dom"/>
</dbReference>
<dbReference type="EMBL" id="PYZL01000012">
    <property type="protein sequence ID" value="PTE74072.1"/>
    <property type="molecule type" value="Genomic_DNA"/>
</dbReference>
<feature type="transmembrane region" description="Helical" evidence="11">
    <location>
        <begin position="374"/>
        <end position="400"/>
    </location>
</feature>
<dbReference type="GO" id="GO:0009002">
    <property type="term" value="F:serine-type D-Ala-D-Ala carboxypeptidase activity"/>
    <property type="evidence" value="ECO:0007669"/>
    <property type="project" value="InterPro"/>
</dbReference>
<evidence type="ECO:0000256" key="7">
    <source>
        <dbReference type="ARBA" id="ARBA00023316"/>
    </source>
</evidence>
<dbReference type="Proteomes" id="UP000243350">
    <property type="component" value="Unassembled WGS sequence"/>
</dbReference>
<evidence type="ECO:0000259" key="13">
    <source>
        <dbReference type="Pfam" id="PF09211"/>
    </source>
</evidence>
<dbReference type="SUPFAM" id="SSF69189">
    <property type="entry name" value="Penicillin-binding protein associated domain"/>
    <property type="match status" value="1"/>
</dbReference>
<dbReference type="Proteomes" id="UP000242547">
    <property type="component" value="Unassembled WGS sequence"/>
</dbReference>
<name>A0A2K4DU65_9STAP</name>
<evidence type="ECO:0000313" key="17">
    <source>
        <dbReference type="Proteomes" id="UP000242088"/>
    </source>
</evidence>
<evidence type="ECO:0000313" key="18">
    <source>
        <dbReference type="Proteomes" id="UP000242547"/>
    </source>
</evidence>
<proteinExistence type="inferred from homology"/>
<comment type="function">
    <text evidence="1">Removes C-terminal D-alanyl residues from sugar-peptide cell wall precursors.</text>
</comment>
<dbReference type="Pfam" id="PF00768">
    <property type="entry name" value="Peptidase_S11"/>
    <property type="match status" value="1"/>
</dbReference>
<keyword evidence="11" id="KW-0472">Membrane</keyword>
<accession>A0A2K4DU65</accession>
<keyword evidence="4" id="KW-0378">Hydrolase</keyword>
<evidence type="ECO:0000313" key="16">
    <source>
        <dbReference type="EMBL" id="PTF16052.1"/>
    </source>
</evidence>
<gene>
    <name evidence="14" type="ORF">BUY44_03225</name>
    <name evidence="15" type="ORF">BUY47_10605</name>
    <name evidence="16" type="ORF">BUY48_04295</name>
</gene>
<keyword evidence="11" id="KW-1133">Transmembrane helix</keyword>
<dbReference type="GO" id="GO:0046677">
    <property type="term" value="P:response to antibiotic"/>
    <property type="evidence" value="ECO:0007669"/>
    <property type="project" value="InterPro"/>
</dbReference>
<keyword evidence="3" id="KW-0732">Signal</keyword>
<dbReference type="Proteomes" id="UP000242088">
    <property type="component" value="Unassembled WGS sequence"/>
</dbReference>
<dbReference type="GO" id="GO:0071555">
    <property type="term" value="P:cell wall organization"/>
    <property type="evidence" value="ECO:0007669"/>
    <property type="project" value="UniProtKB-KW"/>
</dbReference>
<dbReference type="Gene3D" id="2.30.140.20">
    <property type="entry name" value="Penicillin-binding protein 4, C-terminal domain"/>
    <property type="match status" value="1"/>
</dbReference>
<dbReference type="PRINTS" id="PR00725">
    <property type="entry name" value="DADACBPTASE1"/>
</dbReference>
<evidence type="ECO:0000256" key="11">
    <source>
        <dbReference type="SAM" id="Phobius"/>
    </source>
</evidence>
<feature type="domain" description="Peptidase S11 D-alanyl-D-alanine carboxypeptidase A N-terminal" evidence="12">
    <location>
        <begin position="39"/>
        <end position="273"/>
    </location>
</feature>
<keyword evidence="14" id="KW-0645">Protease</keyword>
<evidence type="ECO:0000256" key="5">
    <source>
        <dbReference type="ARBA" id="ARBA00022960"/>
    </source>
</evidence>
<keyword evidence="17" id="KW-1185">Reference proteome</keyword>
<dbReference type="OrthoDB" id="9791132at2"/>
<dbReference type="InterPro" id="IPR015956">
    <property type="entry name" value="Peniciliin-bd_prot_C_sf"/>
</dbReference>
<feature type="binding site" evidence="9">
    <location>
        <position position="246"/>
    </location>
    <ligand>
        <name>substrate</name>
    </ligand>
</feature>
<feature type="domain" description="Penicillin-binding protein 4 C-terminal" evidence="13">
    <location>
        <begin position="303"/>
        <end position="366"/>
    </location>
</feature>
<dbReference type="GO" id="GO:0009252">
    <property type="term" value="P:peptidoglycan biosynthetic process"/>
    <property type="evidence" value="ECO:0007669"/>
    <property type="project" value="UniProtKB-KW"/>
</dbReference>
<feature type="active site" description="Acyl-ester intermediate" evidence="8">
    <location>
        <position position="62"/>
    </location>
</feature>
<reference evidence="15" key="3">
    <citation type="submission" date="2018-03" db="EMBL/GenBank/DDBJ databases">
        <authorList>
            <person name="Naushad S."/>
        </authorList>
    </citation>
    <scope>NUCLEOTIDE SEQUENCE</scope>
    <source>
        <strain evidence="15">SNUC 1409</strain>
    </source>
</reference>
<evidence type="ECO:0000256" key="2">
    <source>
        <dbReference type="ARBA" id="ARBA00007164"/>
    </source>
</evidence>
<comment type="similarity">
    <text evidence="2 10">Belongs to the peptidase S11 family.</text>
</comment>
<dbReference type="EMBL" id="PYZI01000015">
    <property type="protein sequence ID" value="PTF13085.1"/>
    <property type="molecule type" value="Genomic_DNA"/>
</dbReference>
<dbReference type="Pfam" id="PF09211">
    <property type="entry name" value="DUF1958"/>
    <property type="match status" value="1"/>
</dbReference>
<dbReference type="InterPro" id="IPR037091">
    <property type="entry name" value="Pen-bd_prot4_C_dom_sf"/>
</dbReference>
<dbReference type="InterPro" id="IPR018044">
    <property type="entry name" value="Peptidase_S11"/>
</dbReference>
<organism evidence="14 18">
    <name type="scientific">Staphylococcus devriesei</name>
    <dbReference type="NCBI Taxonomy" id="586733"/>
    <lineage>
        <taxon>Bacteria</taxon>
        <taxon>Bacillati</taxon>
        <taxon>Bacillota</taxon>
        <taxon>Bacilli</taxon>
        <taxon>Bacillales</taxon>
        <taxon>Staphylococcaceae</taxon>
        <taxon>Staphylococcus</taxon>
    </lineage>
</organism>
<dbReference type="GO" id="GO:0008360">
    <property type="term" value="P:regulation of cell shape"/>
    <property type="evidence" value="ECO:0007669"/>
    <property type="project" value="UniProtKB-KW"/>
</dbReference>
<protein>
    <submittedName>
        <fullName evidence="14">D-alanyl-D-alanine carboxypeptidase</fullName>
    </submittedName>
</protein>
<evidence type="ECO:0000313" key="19">
    <source>
        <dbReference type="Proteomes" id="UP000243350"/>
    </source>
</evidence>
<reference evidence="14" key="2">
    <citation type="submission" date="2018-03" db="EMBL/GenBank/DDBJ databases">
        <authorList>
            <person name="Keele B.F."/>
        </authorList>
    </citation>
    <scope>NUCLEOTIDE SEQUENCE</scope>
    <source>
        <strain evidence="16">SNUC 4143</strain>
        <strain evidence="14">SNUC 761</strain>
    </source>
</reference>
<dbReference type="GO" id="GO:0008800">
    <property type="term" value="F:beta-lactamase activity"/>
    <property type="evidence" value="ECO:0007669"/>
    <property type="project" value="InterPro"/>
</dbReference>
<evidence type="ECO:0000259" key="12">
    <source>
        <dbReference type="Pfam" id="PF00768"/>
    </source>
</evidence>
<keyword evidence="14" id="KW-0121">Carboxypeptidase</keyword>
<dbReference type="AlphaFoldDB" id="A0A2K4DU65"/>
<dbReference type="InterPro" id="IPR012338">
    <property type="entry name" value="Beta-lactam/transpept-like"/>
</dbReference>
<dbReference type="SUPFAM" id="SSF56601">
    <property type="entry name" value="beta-lactamase/transpeptidase-like"/>
    <property type="match status" value="1"/>
</dbReference>
<keyword evidence="11" id="KW-0812">Transmembrane</keyword>
<evidence type="ECO:0000256" key="10">
    <source>
        <dbReference type="RuleBase" id="RU004016"/>
    </source>
</evidence>
<dbReference type="Gene3D" id="3.40.710.10">
    <property type="entry name" value="DD-peptidase/beta-lactamase superfamily"/>
    <property type="match status" value="1"/>
</dbReference>
<comment type="caution">
    <text evidence="14">The sequence shown here is derived from an EMBL/GenBank/DDBJ whole genome shotgun (WGS) entry which is preliminary data.</text>
</comment>
<evidence type="ECO:0000256" key="6">
    <source>
        <dbReference type="ARBA" id="ARBA00022984"/>
    </source>
</evidence>
<evidence type="ECO:0000256" key="3">
    <source>
        <dbReference type="ARBA" id="ARBA00022729"/>
    </source>
</evidence>
<feature type="active site" description="Proton acceptor" evidence="8">
    <location>
        <position position="65"/>
    </location>
</feature>
<evidence type="ECO:0000256" key="1">
    <source>
        <dbReference type="ARBA" id="ARBA00003217"/>
    </source>
</evidence>
<reference evidence="17 18" key="1">
    <citation type="journal article" date="2016" name="Front. Microbiol.">
        <title>Comprehensive Phylogenetic Analysis of Bovine Non-aureus Staphylococci Species Based on Whole-Genome Sequencing.</title>
        <authorList>
            <person name="Naushad S."/>
            <person name="Barkema H.W."/>
            <person name="Luby C."/>
            <person name="Condas L.A."/>
            <person name="Nobrega D.B."/>
            <person name="Carson D.A."/>
            <person name="De Buck J."/>
        </authorList>
    </citation>
    <scope>NUCLEOTIDE SEQUENCE [LARGE SCALE GENOMIC DNA]</scope>
    <source>
        <strain evidence="15 17">SNUC 1409</strain>
        <strain evidence="16 19">SNUC 4143</strain>
        <strain evidence="14 18">SNUC 761</strain>
    </source>
</reference>